<feature type="transmembrane region" description="Helical" evidence="2">
    <location>
        <begin position="680"/>
        <end position="699"/>
    </location>
</feature>
<protein>
    <recommendedName>
        <fullName evidence="3">TRP C-terminal domain-containing protein</fullName>
    </recommendedName>
</protein>
<evidence type="ECO:0000313" key="5">
    <source>
        <dbReference type="Proteomes" id="UP000323386"/>
    </source>
</evidence>
<dbReference type="GO" id="GO:0016020">
    <property type="term" value="C:membrane"/>
    <property type="evidence" value="ECO:0007669"/>
    <property type="project" value="TreeGrafter"/>
</dbReference>
<feature type="compositionally biased region" description="Basic and acidic residues" evidence="1">
    <location>
        <begin position="1146"/>
        <end position="1156"/>
    </location>
</feature>
<feature type="transmembrane region" description="Helical" evidence="2">
    <location>
        <begin position="711"/>
        <end position="730"/>
    </location>
</feature>
<feature type="compositionally biased region" description="Basic and acidic residues" evidence="1">
    <location>
        <begin position="1198"/>
        <end position="1220"/>
    </location>
</feature>
<feature type="transmembrane region" description="Helical" evidence="2">
    <location>
        <begin position="736"/>
        <end position="758"/>
    </location>
</feature>
<proteinExistence type="predicted"/>
<reference evidence="4 5" key="1">
    <citation type="submission" date="2018-03" db="EMBL/GenBank/DDBJ databases">
        <authorList>
            <person name="Guldener U."/>
        </authorList>
    </citation>
    <scope>NUCLEOTIDE SEQUENCE [LARGE SCALE GENOMIC DNA]</scope>
    <source>
        <strain evidence="4 5">DAOM196992</strain>
    </source>
</reference>
<dbReference type="OrthoDB" id="5312224at2759"/>
<feature type="transmembrane region" description="Helical" evidence="2">
    <location>
        <begin position="630"/>
        <end position="650"/>
    </location>
</feature>
<feature type="compositionally biased region" description="Polar residues" evidence="1">
    <location>
        <begin position="874"/>
        <end position="898"/>
    </location>
</feature>
<dbReference type="GO" id="GO:0055085">
    <property type="term" value="P:transmembrane transport"/>
    <property type="evidence" value="ECO:0007669"/>
    <property type="project" value="TreeGrafter"/>
</dbReference>
<feature type="transmembrane region" description="Helical" evidence="2">
    <location>
        <begin position="496"/>
        <end position="521"/>
    </location>
</feature>
<feature type="compositionally biased region" description="Low complexity" evidence="1">
    <location>
        <begin position="1166"/>
        <end position="1188"/>
    </location>
</feature>
<feature type="compositionally biased region" description="Acidic residues" evidence="1">
    <location>
        <begin position="1085"/>
        <end position="1094"/>
    </location>
</feature>
<gene>
    <name evidence="4" type="ORF">PSFLO_04034</name>
</gene>
<dbReference type="PANTHER" id="PTHR31145">
    <property type="entry name" value="INTEGRAL MEMBRANE PROTEIN (AFU_ORTHOLOGUE AFUA_7G01610)"/>
    <property type="match status" value="1"/>
</dbReference>
<keyword evidence="2" id="KW-0472">Membrane</keyword>
<dbReference type="Proteomes" id="UP000323386">
    <property type="component" value="Unassembled WGS sequence"/>
</dbReference>
<feature type="region of interest" description="Disordered" evidence="1">
    <location>
        <begin position="1128"/>
        <end position="1336"/>
    </location>
</feature>
<feature type="compositionally biased region" description="Polar residues" evidence="1">
    <location>
        <begin position="843"/>
        <end position="855"/>
    </location>
</feature>
<evidence type="ECO:0000259" key="3">
    <source>
        <dbReference type="Pfam" id="PF06011"/>
    </source>
</evidence>
<dbReference type="PANTHER" id="PTHR31145:SF6">
    <property type="entry name" value="INTEGRAL MEMBRANE PROTEIN (AFU_ORTHOLOGUE AFUA_7G01610)"/>
    <property type="match status" value="1"/>
</dbReference>
<feature type="transmembrane region" description="Helical" evidence="2">
    <location>
        <begin position="600"/>
        <end position="618"/>
    </location>
</feature>
<name>A0A5C3F3N7_9BASI</name>
<dbReference type="Pfam" id="PF06011">
    <property type="entry name" value="TRP"/>
    <property type="match status" value="1"/>
</dbReference>
<dbReference type="InterPro" id="IPR040241">
    <property type="entry name" value="TRP_Flc/Pkd2-like"/>
</dbReference>
<feature type="region of interest" description="Disordered" evidence="1">
    <location>
        <begin position="1003"/>
        <end position="1041"/>
    </location>
</feature>
<evidence type="ECO:0000256" key="2">
    <source>
        <dbReference type="SAM" id="Phobius"/>
    </source>
</evidence>
<feature type="region of interest" description="Disordered" evidence="1">
    <location>
        <begin position="867"/>
        <end position="898"/>
    </location>
</feature>
<evidence type="ECO:0000313" key="4">
    <source>
        <dbReference type="EMBL" id="SPO38556.1"/>
    </source>
</evidence>
<feature type="region of interest" description="Disordered" evidence="1">
    <location>
        <begin position="966"/>
        <end position="990"/>
    </location>
</feature>
<keyword evidence="2" id="KW-0812">Transmembrane</keyword>
<feature type="region of interest" description="Disordered" evidence="1">
    <location>
        <begin position="1354"/>
        <end position="1397"/>
    </location>
</feature>
<keyword evidence="5" id="KW-1185">Reference proteome</keyword>
<dbReference type="InterPro" id="IPR010308">
    <property type="entry name" value="TRP_C"/>
</dbReference>
<evidence type="ECO:0000256" key="1">
    <source>
        <dbReference type="SAM" id="MobiDB-lite"/>
    </source>
</evidence>
<feature type="region of interest" description="Disordered" evidence="1">
    <location>
        <begin position="836"/>
        <end position="855"/>
    </location>
</feature>
<feature type="region of interest" description="Disordered" evidence="1">
    <location>
        <begin position="1057"/>
        <end position="1109"/>
    </location>
</feature>
<feature type="region of interest" description="Disordered" evidence="1">
    <location>
        <begin position="52"/>
        <end position="84"/>
    </location>
</feature>
<keyword evidence="2" id="KW-1133">Transmembrane helix</keyword>
<organism evidence="4 5">
    <name type="scientific">Pseudozyma flocculosa</name>
    <dbReference type="NCBI Taxonomy" id="84751"/>
    <lineage>
        <taxon>Eukaryota</taxon>
        <taxon>Fungi</taxon>
        <taxon>Dikarya</taxon>
        <taxon>Basidiomycota</taxon>
        <taxon>Ustilaginomycotina</taxon>
        <taxon>Ustilaginomycetes</taxon>
        <taxon>Ustilaginales</taxon>
        <taxon>Ustilaginaceae</taxon>
        <taxon>Pseudozyma</taxon>
    </lineage>
</organism>
<feature type="compositionally biased region" description="Polar residues" evidence="1">
    <location>
        <begin position="1298"/>
        <end position="1307"/>
    </location>
</feature>
<dbReference type="EMBL" id="OOIP01000010">
    <property type="protein sequence ID" value="SPO38556.1"/>
    <property type="molecule type" value="Genomic_DNA"/>
</dbReference>
<feature type="compositionally biased region" description="Polar residues" evidence="1">
    <location>
        <begin position="1009"/>
        <end position="1021"/>
    </location>
</feature>
<feature type="transmembrane region" description="Helical" evidence="2">
    <location>
        <begin position="309"/>
        <end position="334"/>
    </location>
</feature>
<sequence length="1397" mass="148367">MKAPTRASRRLMHPTVIRLGALVALCLSILFIPPITAQTLVLTSTTTQLASATGSGLLNTPTKSAGEASRTPTSSAPQVTSTTVPDFDFSGPQVPFLLQKPIPSQDDPQRHRLARPRTLDVFFTGCEGSNDMVDPDARFNVSAVYAQFDYDLNRVNVLAEQNAHSSGVLRITAVGATNAIGRTADSSLSTPPLSEHLHSGSDLFRPSSMAGLTPSQSLLTNIFSNNSYLCDHLYPTRPDPENQLIVPAGCLYGPGQVALGLGIPLNDTYTLGTLWTRIRLSDTSSPPKDIACIEVLASPYDGAKWYWDLIFWFPVALAIGYLGVVSLARVISAVNSRAKAFRHKAREGSQPNIVRDTIAPTLVASLSGQQLASSASLLRFVTPGCWDIIMHTQFIAALAMVAVRWPAFAYPFFQRAAWASLIANTAIVGSDSPSERVDPLYSRANLPAGDIGAQMGDPTSKLYMNASQPNVLLNLDGARTGMEAFAQIVGLRPQDLFGTCLAVWLILVAAAVAVSAVVWMIDSTHDTFLRFRKRQEDGAGLTLQLDEPRRSKEVTDADDEAAARSSISRRGGYRFLGRPGRRLFGSSNNSIHLKLLHGNLVRAVILFHLPITIFTTYNMTNSDGFSLTSIALAALSFAFLSVIIPAYLVFRIYRTPTAKLYDSIGTLSALGPLYNTYSPGSQLFCAIDFLHTLVLGIVVGAGQRNGTAQAIIMLVFEVLFALGASLWLPWGDGAVMGPISFVASVLRIITVVLVLLLCPLVDFGRQAAGWLTYVILLIQAILYVCAALILLVKLGEGLVRLLGRAPFDERASARSSGLGGACRDIRLRRNTIQLGRPKRESRQALNRSGSTNTQTLMLANAARPGSLGGLRASGPSSPGQAHASLPSSTSKMPMHSRQTSYASYLDGQLQGRKSPADYLNDSNSPYSTYFRGDPHDDGGIIMAALPPHATMSTANPSHNIVPGPFAGRPSSPPVGPGFVRTGGGRATDASPYKTTSAALAATAAGQHGSIGSMQNPRQPGLSTAAGHVDRRGSPSVPLGHAHADHTSTQIAAQYAMGDRPPAQGPKLGKKPKFWQRRGSGALADSSDEDDDDDAFTGAHRGSSKNQGAWRGLGKMSAAFGALSSAFGASRGADQDPQAAVANEQITDDRSESRGFEVVRPQRPRRSSAAAEQALDSTALAAASAISGAEFTSGHPHRSAADRDFPDGARHGKVPDASKDDVDYDPESGTLPPGAGQQALLLPNRATESRLRSGAPPLQQHPEEGGEDAFWIDSQAGQPNKPLDATVAEARSDRRDFSGASSFRTASTHGRLAQPMTAEVFDSVDDLPEPTSSAGVDEAAAKRVSWLSSLNFDRPAAVWPSAQAPTSSRDKGDMASAPPLHLWDSAQAYGPAGGGGTK</sequence>
<feature type="domain" description="TRP C-terminal" evidence="3">
    <location>
        <begin position="377"/>
        <end position="793"/>
    </location>
</feature>
<feature type="transmembrane region" description="Helical" evidence="2">
    <location>
        <begin position="770"/>
        <end position="792"/>
    </location>
</feature>
<feature type="compositionally biased region" description="Polar residues" evidence="1">
    <location>
        <begin position="70"/>
        <end position="84"/>
    </location>
</feature>
<accession>A0A5C3F3N7</accession>